<comment type="caution">
    <text evidence="2">The sequence shown here is derived from an EMBL/GenBank/DDBJ whole genome shotgun (WGS) entry which is preliminary data.</text>
</comment>
<dbReference type="CDD" id="cd00347">
    <property type="entry name" value="Flavin_utilizing_monoxygenases"/>
    <property type="match status" value="1"/>
</dbReference>
<name>A0A967B371_9MICO</name>
<dbReference type="Proteomes" id="UP000744769">
    <property type="component" value="Unassembled WGS sequence"/>
</dbReference>
<sequence>MPADRPTPLSVLDLVPIASGSNAHDAIHASVELARAAEEWGYRRYWFAEHHLNPGVAGTSPAALIALAGAATSSIRLGSAAVQMGHRTALTTAEEFSLLASAFPGRVDLGLGRSGGGPPQDAAQPRTTTEVLDNGLILPPPFSFGAVARSPRFAMQKDLLLQPGAKPQPYGDQLADLLALLDGRYVHGNGQRAALPGGRSDLQVWVHGSSAGESAQAAGRLGLRFGANYHVAPASVLEAVDAYRAAFKPSADLAAPYVIVSADVVVAETAAAARELSAGYGPWVRSIRNGEGAIEFPSPSEARALPWTPEDDAMVADRVATQFVGTPDRVAERLTQLRDATGADELLVTTVTHDPADRLRSYQLLAKEWSQRGSA</sequence>
<proteinExistence type="predicted"/>
<reference evidence="2" key="1">
    <citation type="submission" date="2020-03" db="EMBL/GenBank/DDBJ databases">
        <title>Draft sequencing of Calidifontibacter sp. DB0510.</title>
        <authorList>
            <person name="Kim D.-U."/>
        </authorList>
    </citation>
    <scope>NUCLEOTIDE SEQUENCE</scope>
    <source>
        <strain evidence="2">DB0510</strain>
    </source>
</reference>
<keyword evidence="3" id="KW-1185">Reference proteome</keyword>
<dbReference type="RefSeq" id="WP_166198214.1">
    <property type="nucleotide sequence ID" value="NZ_JAAOIV010000013.1"/>
</dbReference>
<dbReference type="EMBL" id="JAAOIV010000013">
    <property type="protein sequence ID" value="NHN57187.1"/>
    <property type="molecule type" value="Genomic_DNA"/>
</dbReference>
<protein>
    <submittedName>
        <fullName evidence="2">LLM class flavin-dependent oxidoreductase</fullName>
    </submittedName>
</protein>
<dbReference type="InterPro" id="IPR036661">
    <property type="entry name" value="Luciferase-like_sf"/>
</dbReference>
<evidence type="ECO:0000259" key="1">
    <source>
        <dbReference type="Pfam" id="PF00296"/>
    </source>
</evidence>
<accession>A0A967B371</accession>
<dbReference type="PANTHER" id="PTHR30137:SF6">
    <property type="entry name" value="LUCIFERASE-LIKE MONOOXYGENASE"/>
    <property type="match status" value="1"/>
</dbReference>
<gene>
    <name evidence="2" type="ORF">G9U51_15555</name>
</gene>
<dbReference type="AlphaFoldDB" id="A0A967B371"/>
<dbReference type="GO" id="GO:0005829">
    <property type="term" value="C:cytosol"/>
    <property type="evidence" value="ECO:0007669"/>
    <property type="project" value="TreeGrafter"/>
</dbReference>
<evidence type="ECO:0000313" key="3">
    <source>
        <dbReference type="Proteomes" id="UP000744769"/>
    </source>
</evidence>
<dbReference type="InterPro" id="IPR011251">
    <property type="entry name" value="Luciferase-like_dom"/>
</dbReference>
<evidence type="ECO:0000313" key="2">
    <source>
        <dbReference type="EMBL" id="NHN57187.1"/>
    </source>
</evidence>
<feature type="domain" description="Luciferase-like" evidence="1">
    <location>
        <begin position="16"/>
        <end position="118"/>
    </location>
</feature>
<dbReference type="InterPro" id="IPR050766">
    <property type="entry name" value="Bact_Lucif_Oxidored"/>
</dbReference>
<dbReference type="Gene3D" id="3.20.20.30">
    <property type="entry name" value="Luciferase-like domain"/>
    <property type="match status" value="1"/>
</dbReference>
<feature type="domain" description="Luciferase-like" evidence="1">
    <location>
        <begin position="191"/>
        <end position="341"/>
    </location>
</feature>
<dbReference type="Pfam" id="PF00296">
    <property type="entry name" value="Bac_luciferase"/>
    <property type="match status" value="2"/>
</dbReference>
<dbReference type="SUPFAM" id="SSF51679">
    <property type="entry name" value="Bacterial luciferase-like"/>
    <property type="match status" value="1"/>
</dbReference>
<dbReference type="PANTHER" id="PTHR30137">
    <property type="entry name" value="LUCIFERASE-LIKE MONOOXYGENASE"/>
    <property type="match status" value="1"/>
</dbReference>
<dbReference type="GO" id="GO:0016705">
    <property type="term" value="F:oxidoreductase activity, acting on paired donors, with incorporation or reduction of molecular oxygen"/>
    <property type="evidence" value="ECO:0007669"/>
    <property type="project" value="InterPro"/>
</dbReference>
<organism evidence="2 3">
    <name type="scientific">Metallococcus carri</name>
    <dbReference type="NCBI Taxonomy" id="1656884"/>
    <lineage>
        <taxon>Bacteria</taxon>
        <taxon>Bacillati</taxon>
        <taxon>Actinomycetota</taxon>
        <taxon>Actinomycetes</taxon>
        <taxon>Micrococcales</taxon>
        <taxon>Dermacoccaceae</taxon>
        <taxon>Metallococcus</taxon>
    </lineage>
</organism>